<sequence>MEKEKPFKLFVPPRLSSSQVSAVKPQASARDDGSCQVFNKCTEDYFSLPFVMTNTPSHGEVTDPDPVSQKIKFLPGVEEENIETMHELYSKLYKEAEKIKRWKVTVESELKQKEKKLQENKKIIEAQRKAIQELQFENEKLSLKLEDEICENKDLLQENSATRHLCNLLKETCARSTEKSNKYEHEREETRHLYMALNNNIERMILAFEELRVQAENSRLEMYFKLKEAAEKVEQLEKEYKMEINVKEKQLSVLTVQSGEKDNKMRDITVQLQESRDKIIDLEEATEQQKEMLKESQTKQEHLMGKLEEAKVLLQKTETAQKSLETELRTAMKTLIEVTVEKEAQMEELKETRALHASVVEEFEIAVSNLKELLKREQNRSKQLEEESEILASELQNKSVELEEMAKLKSDKETQLEDLTEALERSVKLQKDLEQQLVCEQSEKMILIKEREMRDSDHSEFKEQVQGLLSEKKHLEITIEKLQNREKEMKDILQIREKEVHDLEVQLTGAVENEQNCLKQITALNAELEKEINDLESLKEKMKKKDEEAKTKLDESEENTRNIGSEISRKEKQLKMLENKFNNLKKQVENKTKYNEELQQENKVLKKKIAAESKQSSIYEGKVNILQLELENVNRQHKETVDSYQKETEAKNITEEKLLEKVEKMRLIADEAVILQKEIDIRCQHKIAEMVALMEKHKHQYDKMVEEKDTELELCKTKEQEQMSVKRSLEIELSHLKSELLSLKEQLKIEIEEKKNLAREAKENAVSEKEKKHKKTQTFFMDTPKTNLKLASASVNSEKKLSQNFTSFQENKLENKEMSSWTPTKSVLVTPSLKTYTVKTPPKYKLQRESMNPLSEEDMKKKRKVLLELDTHSDSSEHNDLLSIVSEEEMFKKLYKNCPQASRLCVMTPKKVSS</sequence>
<dbReference type="GO" id="GO:0003690">
    <property type="term" value="F:double-stranded DNA binding"/>
    <property type="evidence" value="ECO:0007669"/>
    <property type="project" value="TreeGrafter"/>
</dbReference>
<dbReference type="EMBL" id="JAHDVG010000483">
    <property type="protein sequence ID" value="KAH1170614.1"/>
    <property type="molecule type" value="Genomic_DNA"/>
</dbReference>
<evidence type="ECO:0000256" key="1">
    <source>
        <dbReference type="SAM" id="Coils"/>
    </source>
</evidence>
<dbReference type="GO" id="GO:0051026">
    <property type="term" value="P:chiasma assembly"/>
    <property type="evidence" value="ECO:0007669"/>
    <property type="project" value="TreeGrafter"/>
</dbReference>
<gene>
    <name evidence="3" type="ORF">KIL84_006232</name>
</gene>
<dbReference type="InterPro" id="IPR008827">
    <property type="entry name" value="SYCP1"/>
</dbReference>
<dbReference type="GO" id="GO:0000801">
    <property type="term" value="C:central element"/>
    <property type="evidence" value="ECO:0007669"/>
    <property type="project" value="TreeGrafter"/>
</dbReference>
<dbReference type="AlphaFoldDB" id="A0A9D3WYS9"/>
<dbReference type="GO" id="GO:0051878">
    <property type="term" value="P:lateral element assembly"/>
    <property type="evidence" value="ECO:0007669"/>
    <property type="project" value="TreeGrafter"/>
</dbReference>
<keyword evidence="4" id="KW-1185">Reference proteome</keyword>
<feature type="coiled-coil region" evidence="1">
    <location>
        <begin position="103"/>
        <end position="158"/>
    </location>
</feature>
<dbReference type="Pfam" id="PF05483">
    <property type="entry name" value="SCP-1"/>
    <property type="match status" value="3"/>
</dbReference>
<keyword evidence="1" id="KW-0175">Coiled coil</keyword>
<evidence type="ECO:0000313" key="4">
    <source>
        <dbReference type="Proteomes" id="UP000827986"/>
    </source>
</evidence>
<feature type="coiled-coil region" evidence="1">
    <location>
        <begin position="194"/>
        <end position="436"/>
    </location>
</feature>
<dbReference type="GO" id="GO:0000802">
    <property type="term" value="C:transverse filament"/>
    <property type="evidence" value="ECO:0007669"/>
    <property type="project" value="TreeGrafter"/>
</dbReference>
<feature type="region of interest" description="Disordered" evidence="2">
    <location>
        <begin position="542"/>
        <end position="565"/>
    </location>
</feature>
<reference evidence="3" key="1">
    <citation type="submission" date="2021-09" db="EMBL/GenBank/DDBJ databases">
        <title>The genome of Mauremys mutica provides insights into the evolution of semi-aquatic lifestyle.</title>
        <authorList>
            <person name="Gong S."/>
            <person name="Gao Y."/>
        </authorList>
    </citation>
    <scope>NUCLEOTIDE SEQUENCE</scope>
    <source>
        <strain evidence="3">MM-2020</strain>
        <tissue evidence="3">Muscle</tissue>
    </source>
</reference>
<proteinExistence type="predicted"/>
<name>A0A9D3WYS9_9SAUR</name>
<feature type="compositionally biased region" description="Basic and acidic residues" evidence="2">
    <location>
        <begin position="542"/>
        <end position="560"/>
    </location>
</feature>
<comment type="caution">
    <text evidence="3">The sequence shown here is derived from an EMBL/GenBank/DDBJ whole genome shotgun (WGS) entry which is preliminary data.</text>
</comment>
<evidence type="ECO:0000313" key="3">
    <source>
        <dbReference type="EMBL" id="KAH1170614.1"/>
    </source>
</evidence>
<accession>A0A9D3WYS9</accession>
<dbReference type="GO" id="GO:0001673">
    <property type="term" value="C:male germ cell nucleus"/>
    <property type="evidence" value="ECO:0007669"/>
    <property type="project" value="TreeGrafter"/>
</dbReference>
<dbReference type="PANTHER" id="PTHR46918">
    <property type="entry name" value="SYNAPTONEMAL COMPLEX PROTEIN 1"/>
    <property type="match status" value="1"/>
</dbReference>
<organism evidence="3 4">
    <name type="scientific">Mauremys mutica</name>
    <name type="common">yellowpond turtle</name>
    <dbReference type="NCBI Taxonomy" id="74926"/>
    <lineage>
        <taxon>Eukaryota</taxon>
        <taxon>Metazoa</taxon>
        <taxon>Chordata</taxon>
        <taxon>Craniata</taxon>
        <taxon>Vertebrata</taxon>
        <taxon>Euteleostomi</taxon>
        <taxon>Archelosauria</taxon>
        <taxon>Testudinata</taxon>
        <taxon>Testudines</taxon>
        <taxon>Cryptodira</taxon>
        <taxon>Durocryptodira</taxon>
        <taxon>Testudinoidea</taxon>
        <taxon>Geoemydidae</taxon>
        <taxon>Geoemydinae</taxon>
        <taxon>Mauremys</taxon>
    </lineage>
</organism>
<protein>
    <recommendedName>
        <fullName evidence="5">Synaptonemal complex protein 1</fullName>
    </recommendedName>
</protein>
<feature type="coiled-coil region" evidence="1">
    <location>
        <begin position="726"/>
        <end position="771"/>
    </location>
</feature>
<dbReference type="GO" id="GO:0000711">
    <property type="term" value="P:meiotic DNA repair synthesis"/>
    <property type="evidence" value="ECO:0007669"/>
    <property type="project" value="TreeGrafter"/>
</dbReference>
<dbReference type="PANTHER" id="PTHR46918:SF1">
    <property type="entry name" value="SYNAPTONEMAL COMPLEX PROTEIN 1"/>
    <property type="match status" value="1"/>
</dbReference>
<dbReference type="Proteomes" id="UP000827986">
    <property type="component" value="Unassembled WGS sequence"/>
</dbReference>
<evidence type="ECO:0000256" key="2">
    <source>
        <dbReference type="SAM" id="MobiDB-lite"/>
    </source>
</evidence>
<evidence type="ECO:0008006" key="5">
    <source>
        <dbReference type="Google" id="ProtNLM"/>
    </source>
</evidence>